<protein>
    <recommendedName>
        <fullName evidence="1">Alpha-L-rhamnosidase six-hairpin glycosidase domain-containing protein</fullName>
    </recommendedName>
</protein>
<evidence type="ECO:0000259" key="1">
    <source>
        <dbReference type="Pfam" id="PF17389"/>
    </source>
</evidence>
<reference evidence="2" key="1">
    <citation type="journal article" date="2021" name="PeerJ">
        <title>Extensive microbial diversity within the chicken gut microbiome revealed by metagenomics and culture.</title>
        <authorList>
            <person name="Gilroy R."/>
            <person name="Ravi A."/>
            <person name="Getino M."/>
            <person name="Pursley I."/>
            <person name="Horton D.L."/>
            <person name="Alikhan N.F."/>
            <person name="Baker D."/>
            <person name="Gharbi K."/>
            <person name="Hall N."/>
            <person name="Watson M."/>
            <person name="Adriaenssens E.M."/>
            <person name="Foster-Nyarko E."/>
            <person name="Jarju S."/>
            <person name="Secka A."/>
            <person name="Antonio M."/>
            <person name="Oren A."/>
            <person name="Chaudhuri R.R."/>
            <person name="La Ragione R."/>
            <person name="Hildebrand F."/>
            <person name="Pallen M.J."/>
        </authorList>
    </citation>
    <scope>NUCLEOTIDE SEQUENCE</scope>
    <source>
        <strain evidence="2">ChiGjej4B4-18154</strain>
    </source>
</reference>
<organism evidence="2 3">
    <name type="scientific">Candidatus Allofournierella merdipullorum</name>
    <dbReference type="NCBI Taxonomy" id="2838595"/>
    <lineage>
        <taxon>Bacteria</taxon>
        <taxon>Bacillati</taxon>
        <taxon>Bacillota</taxon>
        <taxon>Clostridia</taxon>
        <taxon>Eubacteriales</taxon>
        <taxon>Oscillospiraceae</taxon>
        <taxon>Allofournierella</taxon>
    </lineage>
</organism>
<dbReference type="Gene3D" id="1.50.10.10">
    <property type="match status" value="1"/>
</dbReference>
<evidence type="ECO:0000313" key="2">
    <source>
        <dbReference type="EMBL" id="HIZ29949.1"/>
    </source>
</evidence>
<gene>
    <name evidence="2" type="ORF">H9813_01765</name>
</gene>
<dbReference type="SUPFAM" id="SSF48208">
    <property type="entry name" value="Six-hairpin glycosidases"/>
    <property type="match status" value="1"/>
</dbReference>
<dbReference type="PANTHER" id="PTHR34987">
    <property type="entry name" value="C, PUTATIVE (AFU_ORTHOLOGUE AFUA_3G02880)-RELATED"/>
    <property type="match status" value="1"/>
</dbReference>
<name>A0A9D2IZ82_9FIRM</name>
<dbReference type="Pfam" id="PF17389">
    <property type="entry name" value="Bac_rhamnosid6H"/>
    <property type="match status" value="1"/>
</dbReference>
<evidence type="ECO:0000313" key="3">
    <source>
        <dbReference type="Proteomes" id="UP000824035"/>
    </source>
</evidence>
<dbReference type="InterPro" id="IPR008928">
    <property type="entry name" value="6-hairpin_glycosidase_sf"/>
</dbReference>
<dbReference type="EMBL" id="DXBV01000018">
    <property type="protein sequence ID" value="HIZ29949.1"/>
    <property type="molecule type" value="Genomic_DNA"/>
</dbReference>
<feature type="domain" description="Alpha-L-rhamnosidase six-hairpin glycosidase" evidence="1">
    <location>
        <begin position="28"/>
        <end position="102"/>
    </location>
</feature>
<dbReference type="InterPro" id="IPR012341">
    <property type="entry name" value="6hp_glycosidase-like_sf"/>
</dbReference>
<accession>A0A9D2IZ82</accession>
<dbReference type="GO" id="GO:0005975">
    <property type="term" value="P:carbohydrate metabolic process"/>
    <property type="evidence" value="ECO:0007669"/>
    <property type="project" value="InterPro"/>
</dbReference>
<sequence length="111" mass="12644">MKKALAWILAAALLDRAARQDDLVGVTTPYLYHHYVQALLECGETRCAARALRRYWGGMIQRGADTFWELFDPEDPLASPYGSRMANSYCHAWSCTPAYLLRQYGELLREG</sequence>
<dbReference type="PANTHER" id="PTHR34987:SF6">
    <property type="entry name" value="ALPHA-L-RHAMNOSIDASE SIX-HAIRPIN GLYCOSIDASE DOMAIN-CONTAINING PROTEIN"/>
    <property type="match status" value="1"/>
</dbReference>
<comment type="caution">
    <text evidence="2">The sequence shown here is derived from an EMBL/GenBank/DDBJ whole genome shotgun (WGS) entry which is preliminary data.</text>
</comment>
<dbReference type="AlphaFoldDB" id="A0A9D2IZ82"/>
<reference evidence="2" key="2">
    <citation type="submission" date="2021-04" db="EMBL/GenBank/DDBJ databases">
        <authorList>
            <person name="Gilroy R."/>
        </authorList>
    </citation>
    <scope>NUCLEOTIDE SEQUENCE</scope>
    <source>
        <strain evidence="2">ChiGjej4B4-18154</strain>
    </source>
</reference>
<dbReference type="InterPro" id="IPR035396">
    <property type="entry name" value="Bac_rhamnosid6H"/>
</dbReference>
<dbReference type="Proteomes" id="UP000824035">
    <property type="component" value="Unassembled WGS sequence"/>
</dbReference>
<proteinExistence type="predicted"/>